<sequence length="332" mass="36401">MTAGSDDVDDGSHCGVQGHRLGQGGRPAGECAVREAGVDMGWPQIVDGHSAAPLFACDRGEPRAQRGFRGAVVSHARLGALGDEPRDRSCRASWPEQVQGSANDGHRGERVHCHQVFGRGLGQLLGRAEGRHADRGEDQVDAREVFGGPGRQPATRIEVVGVQGPSRTVFAVRRDLVQSLAVPPSQGERRTASAQRAGKRTTDFPSGADNQDTRPVLDWVERRRVRWGSAPRTSSPIHLAEMPRSGRSPPTPPPPRWSPTTKQRWPSRPHCRRPPRRSPRRRARAHRRLDRRVSHLRLLIHRGAPSADDWLGGTDILDSWSASRLQAQSSGE</sequence>
<protein>
    <submittedName>
        <fullName evidence="2">Uncharacterized protein</fullName>
    </submittedName>
</protein>
<evidence type="ECO:0000313" key="2">
    <source>
        <dbReference type="EMBL" id="SHM25292.1"/>
    </source>
</evidence>
<name>A0A1M7H9K5_9ACTN</name>
<dbReference type="AlphaFoldDB" id="A0A1M7H9K5"/>
<reference evidence="2 3" key="1">
    <citation type="submission" date="2016-11" db="EMBL/GenBank/DDBJ databases">
        <authorList>
            <person name="Jaros S."/>
            <person name="Januszkiewicz K."/>
            <person name="Wedrychowicz H."/>
        </authorList>
    </citation>
    <scope>NUCLEOTIDE SEQUENCE [LARGE SCALE GENOMIC DNA]</scope>
    <source>
        <strain evidence="2 3">CGMCC 4.2025</strain>
    </source>
</reference>
<dbReference type="Proteomes" id="UP000184111">
    <property type="component" value="Unassembled WGS sequence"/>
</dbReference>
<accession>A0A1M7H9K5</accession>
<dbReference type="STRING" id="310782.SAMN05216499_109206"/>
<evidence type="ECO:0000256" key="1">
    <source>
        <dbReference type="SAM" id="MobiDB-lite"/>
    </source>
</evidence>
<organism evidence="2 3">
    <name type="scientific">Actinacidiphila paucisporea</name>
    <dbReference type="NCBI Taxonomy" id="310782"/>
    <lineage>
        <taxon>Bacteria</taxon>
        <taxon>Bacillati</taxon>
        <taxon>Actinomycetota</taxon>
        <taxon>Actinomycetes</taxon>
        <taxon>Kitasatosporales</taxon>
        <taxon>Streptomycetaceae</taxon>
        <taxon>Actinacidiphila</taxon>
    </lineage>
</organism>
<keyword evidence="3" id="KW-1185">Reference proteome</keyword>
<feature type="region of interest" description="Disordered" evidence="1">
    <location>
        <begin position="1"/>
        <end position="28"/>
    </location>
</feature>
<feature type="region of interest" description="Disordered" evidence="1">
    <location>
        <begin position="181"/>
        <end position="288"/>
    </location>
</feature>
<dbReference type="EMBL" id="FRBI01000009">
    <property type="protein sequence ID" value="SHM25292.1"/>
    <property type="molecule type" value="Genomic_DNA"/>
</dbReference>
<proteinExistence type="predicted"/>
<gene>
    <name evidence="2" type="ORF">SAMN05216499_109206</name>
</gene>
<feature type="compositionally biased region" description="Basic residues" evidence="1">
    <location>
        <begin position="265"/>
        <end position="288"/>
    </location>
</feature>
<evidence type="ECO:0000313" key="3">
    <source>
        <dbReference type="Proteomes" id="UP000184111"/>
    </source>
</evidence>